<protein>
    <submittedName>
        <fullName evidence="2">Uncharacterized protein</fullName>
    </submittedName>
</protein>
<proteinExistence type="predicted"/>
<evidence type="ECO:0000313" key="4">
    <source>
        <dbReference type="Proteomes" id="UP001155059"/>
    </source>
</evidence>
<dbReference type="AlphaFoldDB" id="A0A9X1Z048"/>
<evidence type="ECO:0000313" key="5">
    <source>
        <dbReference type="Proteomes" id="UP001155163"/>
    </source>
</evidence>
<evidence type="ECO:0000256" key="1">
    <source>
        <dbReference type="SAM" id="MobiDB-lite"/>
    </source>
</evidence>
<evidence type="ECO:0000313" key="2">
    <source>
        <dbReference type="EMBL" id="MCK9800222.1"/>
    </source>
</evidence>
<feature type="compositionally biased region" description="Polar residues" evidence="1">
    <location>
        <begin position="93"/>
        <end position="103"/>
    </location>
</feature>
<gene>
    <name evidence="2" type="ORF">M1B34_21620</name>
    <name evidence="3" type="ORF">M1B35_07070</name>
</gene>
<dbReference type="Proteomes" id="UP001155163">
    <property type="component" value="Unassembled WGS sequence"/>
</dbReference>
<name>A0A9X1Z048_9PSED</name>
<dbReference type="Proteomes" id="UP001155059">
    <property type="component" value="Unassembled WGS sequence"/>
</dbReference>
<evidence type="ECO:0000313" key="3">
    <source>
        <dbReference type="EMBL" id="MCK9813903.1"/>
    </source>
</evidence>
<accession>A0A9X1Z048</accession>
<comment type="caution">
    <text evidence="2">The sequence shown here is derived from an EMBL/GenBank/DDBJ whole genome shotgun (WGS) entry which is preliminary data.</text>
</comment>
<feature type="region of interest" description="Disordered" evidence="1">
    <location>
        <begin position="80"/>
        <end position="103"/>
    </location>
</feature>
<reference evidence="4 5" key="2">
    <citation type="journal article" date="2023" name="Plant Pathol.">
        <title>Dismantling and reorganizing Pseudomonas marginalis sensu#lato.</title>
        <authorList>
            <person name="Sawada H."/>
            <person name="Fujikawa T."/>
            <person name="Satou M."/>
        </authorList>
    </citation>
    <scope>NUCLEOTIDE SEQUENCE [LARGE SCALE GENOMIC DNA]</scope>
    <source>
        <strain evidence="2 4">MAFF 302030</strain>
        <strain evidence="3 5">MAFF 302046</strain>
    </source>
</reference>
<keyword evidence="5" id="KW-1185">Reference proteome</keyword>
<dbReference type="RefSeq" id="WP_185039059.1">
    <property type="nucleotide sequence ID" value="NZ_JALQCW010000059.1"/>
</dbReference>
<reference evidence="4 5" key="1">
    <citation type="journal article" date="2022" name="Int. J. Syst. Evol. Microbiol.">
        <title>Pseudomonas aegrilactucae sp. nov. and Pseudomonas morbosilactucae sp. nov., pathogens causing bacterial rot of lettuce in Japan.</title>
        <authorList>
            <person name="Sawada H."/>
            <person name="Fujikawa T."/>
            <person name="Satou M."/>
        </authorList>
    </citation>
    <scope>NUCLEOTIDE SEQUENCE [LARGE SCALE GENOMIC DNA]</scope>
    <source>
        <strain evidence="2 4">MAFF 302030</strain>
        <strain evidence="3 5">MAFF 302046</strain>
    </source>
</reference>
<feature type="compositionally biased region" description="Low complexity" evidence="1">
    <location>
        <begin position="80"/>
        <end position="91"/>
    </location>
</feature>
<sequence>MNEWIVKDSPRSGQAAEADFGELQYLNVARLKAGAHYTGITQKREFFLSEKSAERLCGTGFAQRPAKVYFAKARPCWSSSLNGSPSSLEPSVRTLSATRGNAP</sequence>
<organism evidence="2 4">
    <name type="scientific">Pseudomonas morbosilactucae</name>
    <dbReference type="NCBI Taxonomy" id="2938197"/>
    <lineage>
        <taxon>Bacteria</taxon>
        <taxon>Pseudomonadati</taxon>
        <taxon>Pseudomonadota</taxon>
        <taxon>Gammaproteobacteria</taxon>
        <taxon>Pseudomonadales</taxon>
        <taxon>Pseudomonadaceae</taxon>
        <taxon>Pseudomonas</taxon>
    </lineage>
</organism>
<dbReference type="EMBL" id="JALQCW010000059">
    <property type="protein sequence ID" value="MCK9800222.1"/>
    <property type="molecule type" value="Genomic_DNA"/>
</dbReference>
<dbReference type="EMBL" id="JALQCX010000011">
    <property type="protein sequence ID" value="MCK9813903.1"/>
    <property type="molecule type" value="Genomic_DNA"/>
</dbReference>